<evidence type="ECO:0000313" key="3">
    <source>
        <dbReference type="Proteomes" id="UP001221757"/>
    </source>
</evidence>
<feature type="transmembrane region" description="Helical" evidence="1">
    <location>
        <begin position="197"/>
        <end position="224"/>
    </location>
</feature>
<accession>A0AAD7GDA0</accession>
<evidence type="ECO:0000313" key="2">
    <source>
        <dbReference type="EMBL" id="KAJ7689025.1"/>
    </source>
</evidence>
<keyword evidence="1" id="KW-0812">Transmembrane</keyword>
<name>A0AAD7GDA0_MYCRO</name>
<proteinExistence type="predicted"/>
<feature type="transmembrane region" description="Helical" evidence="1">
    <location>
        <begin position="92"/>
        <end position="111"/>
    </location>
</feature>
<dbReference type="EMBL" id="JARKIE010000075">
    <property type="protein sequence ID" value="KAJ7689025.1"/>
    <property type="molecule type" value="Genomic_DNA"/>
</dbReference>
<dbReference type="AlphaFoldDB" id="A0AAD7GDA0"/>
<feature type="transmembrane region" description="Helical" evidence="1">
    <location>
        <begin position="12"/>
        <end position="33"/>
    </location>
</feature>
<sequence length="291" mass="31403">MPAVITASVAEAFLEVLLYGAYIVFFAGVVYLFRIRRGKQPAALWVLLGLVVHFLAITGHWIITLYKSFYIAVNLGGGCGVEVFLSPSSPSSVAQVTFLLMTTLITDSLVIQRLYVICADRRLVWFPLILLVAQAVCGGATLYNFITADLEALSTGWVTANLVLAIVVSVYSTALIFRKMWGVTRNISEHFSGGSRLTSVLVIIVESAAIQSLTAIGALIAYQTSSIGQVFYSGIVPVLLGLSTILIYMRVGLGWAHDSAREIGSGSNLRISFGANDALGEDYELHNRSGK</sequence>
<comment type="caution">
    <text evidence="2">The sequence shown here is derived from an EMBL/GenBank/DDBJ whole genome shotgun (WGS) entry which is preliminary data.</text>
</comment>
<reference evidence="2" key="1">
    <citation type="submission" date="2023-03" db="EMBL/GenBank/DDBJ databases">
        <title>Massive genome expansion in bonnet fungi (Mycena s.s.) driven by repeated elements and novel gene families across ecological guilds.</title>
        <authorList>
            <consortium name="Lawrence Berkeley National Laboratory"/>
            <person name="Harder C.B."/>
            <person name="Miyauchi S."/>
            <person name="Viragh M."/>
            <person name="Kuo A."/>
            <person name="Thoen E."/>
            <person name="Andreopoulos B."/>
            <person name="Lu D."/>
            <person name="Skrede I."/>
            <person name="Drula E."/>
            <person name="Henrissat B."/>
            <person name="Morin E."/>
            <person name="Kohler A."/>
            <person name="Barry K."/>
            <person name="LaButti K."/>
            <person name="Morin E."/>
            <person name="Salamov A."/>
            <person name="Lipzen A."/>
            <person name="Mereny Z."/>
            <person name="Hegedus B."/>
            <person name="Baldrian P."/>
            <person name="Stursova M."/>
            <person name="Weitz H."/>
            <person name="Taylor A."/>
            <person name="Grigoriev I.V."/>
            <person name="Nagy L.G."/>
            <person name="Martin F."/>
            <person name="Kauserud H."/>
        </authorList>
    </citation>
    <scope>NUCLEOTIDE SEQUENCE</scope>
    <source>
        <strain evidence="2">CBHHK067</strain>
    </source>
</reference>
<organism evidence="2 3">
    <name type="scientific">Mycena rosella</name>
    <name type="common">Pink bonnet</name>
    <name type="synonym">Agaricus rosellus</name>
    <dbReference type="NCBI Taxonomy" id="1033263"/>
    <lineage>
        <taxon>Eukaryota</taxon>
        <taxon>Fungi</taxon>
        <taxon>Dikarya</taxon>
        <taxon>Basidiomycota</taxon>
        <taxon>Agaricomycotina</taxon>
        <taxon>Agaricomycetes</taxon>
        <taxon>Agaricomycetidae</taxon>
        <taxon>Agaricales</taxon>
        <taxon>Marasmiineae</taxon>
        <taxon>Mycenaceae</taxon>
        <taxon>Mycena</taxon>
    </lineage>
</organism>
<feature type="transmembrane region" description="Helical" evidence="1">
    <location>
        <begin position="230"/>
        <end position="251"/>
    </location>
</feature>
<gene>
    <name evidence="2" type="ORF">B0H17DRAFT_1067527</name>
</gene>
<feature type="transmembrane region" description="Helical" evidence="1">
    <location>
        <begin position="42"/>
        <end position="63"/>
    </location>
</feature>
<keyword evidence="1" id="KW-1133">Transmembrane helix</keyword>
<protein>
    <submittedName>
        <fullName evidence="2">Uncharacterized protein</fullName>
    </submittedName>
</protein>
<keyword evidence="3" id="KW-1185">Reference proteome</keyword>
<keyword evidence="1" id="KW-0472">Membrane</keyword>
<dbReference type="Proteomes" id="UP001221757">
    <property type="component" value="Unassembled WGS sequence"/>
</dbReference>
<feature type="transmembrane region" description="Helical" evidence="1">
    <location>
        <begin position="123"/>
        <end position="146"/>
    </location>
</feature>
<evidence type="ECO:0000256" key="1">
    <source>
        <dbReference type="SAM" id="Phobius"/>
    </source>
</evidence>
<feature type="transmembrane region" description="Helical" evidence="1">
    <location>
        <begin position="158"/>
        <end position="177"/>
    </location>
</feature>